<dbReference type="AlphaFoldDB" id="A0A150QXD9"/>
<dbReference type="Proteomes" id="UP000075635">
    <property type="component" value="Unassembled WGS sequence"/>
</dbReference>
<accession>A0A150QXD9</accession>
<evidence type="ECO:0000313" key="1">
    <source>
        <dbReference type="EMBL" id="KYF72644.1"/>
    </source>
</evidence>
<proteinExistence type="predicted"/>
<protein>
    <submittedName>
        <fullName evidence="1">Uncharacterized protein</fullName>
    </submittedName>
</protein>
<dbReference type="EMBL" id="JEMB01003433">
    <property type="protein sequence ID" value="KYF72644.1"/>
    <property type="molecule type" value="Genomic_DNA"/>
</dbReference>
<comment type="caution">
    <text evidence="1">The sequence shown here is derived from an EMBL/GenBank/DDBJ whole genome shotgun (WGS) entry which is preliminary data.</text>
</comment>
<sequence length="100" mass="11109">MISEELLAELHDGPSVVISSASWHADQAVGRAESTVPHLLEQSSVQRMELALQCPLGLVHLLRCGRGSQFRRPPVRPVRPSHRICCSLCHRAYEGVFFHG</sequence>
<organism evidence="1 2">
    <name type="scientific">Sorangium cellulosum</name>
    <name type="common">Polyangium cellulosum</name>
    <dbReference type="NCBI Taxonomy" id="56"/>
    <lineage>
        <taxon>Bacteria</taxon>
        <taxon>Pseudomonadati</taxon>
        <taxon>Myxococcota</taxon>
        <taxon>Polyangia</taxon>
        <taxon>Polyangiales</taxon>
        <taxon>Polyangiaceae</taxon>
        <taxon>Sorangium</taxon>
    </lineage>
</organism>
<gene>
    <name evidence="1" type="ORF">BE17_50625</name>
</gene>
<evidence type="ECO:0000313" key="2">
    <source>
        <dbReference type="Proteomes" id="UP000075635"/>
    </source>
</evidence>
<name>A0A150QXD9_SORCE</name>
<reference evidence="1 2" key="1">
    <citation type="submission" date="2014-02" db="EMBL/GenBank/DDBJ databases">
        <title>The small core and large imbalanced accessory genome model reveals a collaborative survival strategy of Sorangium cellulosum strains in nature.</title>
        <authorList>
            <person name="Han K."/>
            <person name="Peng R."/>
            <person name="Blom J."/>
            <person name="Li Y.-Z."/>
        </authorList>
    </citation>
    <scope>NUCLEOTIDE SEQUENCE [LARGE SCALE GENOMIC DNA]</scope>
    <source>
        <strain evidence="1 2">So0011-07</strain>
    </source>
</reference>